<evidence type="ECO:0000313" key="2">
    <source>
        <dbReference type="EMBL" id="MBZ1350087.1"/>
    </source>
</evidence>
<dbReference type="AlphaFoldDB" id="A0A953N709"/>
<accession>A0A953N709</accession>
<evidence type="ECO:0000313" key="3">
    <source>
        <dbReference type="Proteomes" id="UP000739565"/>
    </source>
</evidence>
<proteinExistence type="predicted"/>
<dbReference type="EMBL" id="JAHXRI010000006">
    <property type="protein sequence ID" value="MBZ1350087.1"/>
    <property type="molecule type" value="Genomic_DNA"/>
</dbReference>
<protein>
    <recommendedName>
        <fullName evidence="1">DUF5672 domain-containing protein</fullName>
    </recommendedName>
</protein>
<dbReference type="InterPro" id="IPR043729">
    <property type="entry name" value="DUF5672"/>
</dbReference>
<gene>
    <name evidence="2" type="ORF">KZZ10_05470</name>
</gene>
<reference evidence="2" key="1">
    <citation type="submission" date="2021-07" db="EMBL/GenBank/DDBJ databases">
        <title>New genus and species of the family Alcaligenaceae.</title>
        <authorList>
            <person name="Hahn M.W."/>
        </authorList>
    </citation>
    <scope>NUCLEOTIDE SEQUENCE</scope>
    <source>
        <strain evidence="2">LF4-65</strain>
    </source>
</reference>
<dbReference type="Proteomes" id="UP000739565">
    <property type="component" value="Unassembled WGS sequence"/>
</dbReference>
<feature type="domain" description="DUF5672" evidence="1">
    <location>
        <begin position="59"/>
        <end position="249"/>
    </location>
</feature>
<comment type="caution">
    <text evidence="2">The sequence shown here is derived from an EMBL/GenBank/DDBJ whole genome shotgun (WGS) entry which is preliminary data.</text>
</comment>
<organism evidence="2 3">
    <name type="scientific">Zwartia hollandica</name>
    <dbReference type="NCBI Taxonomy" id="324606"/>
    <lineage>
        <taxon>Bacteria</taxon>
        <taxon>Pseudomonadati</taxon>
        <taxon>Pseudomonadota</taxon>
        <taxon>Betaproteobacteria</taxon>
        <taxon>Burkholderiales</taxon>
        <taxon>Alcaligenaceae</taxon>
        <taxon>Zwartia</taxon>
    </lineage>
</organism>
<keyword evidence="3" id="KW-1185">Reference proteome</keyword>
<evidence type="ECO:0000259" key="1">
    <source>
        <dbReference type="Pfam" id="PF18922"/>
    </source>
</evidence>
<dbReference type="Pfam" id="PF18922">
    <property type="entry name" value="DUF5672"/>
    <property type="match status" value="1"/>
</dbReference>
<sequence>MIPKQAVVVPLYKPSLTATERFSLERTIALLSQHDIFIVGPERLKPFFFTLQQRYPGSLKTQLFADHFFMGVAGYNKLLISERFYAVFEEYEYLLVAQTDTLVLRDDLSAWCEKGYSYIGAPMFKGFTTPQQPLNLLCVGNGGFSLRKVADFLKVLRRPYFFRNKLMDDWPGQWWSTAYRYLKDYWCYSYKNTQINVAVNEDLFWGLFVSARCDYFLVPDLDEALKFSFETEPEYLYARNHNQLPFGCHAWERYGLSFWERVLPEHQIDISPIKSK</sequence>
<name>A0A953N709_9BURK</name>
<dbReference type="RefSeq" id="WP_259660483.1">
    <property type="nucleotide sequence ID" value="NZ_JAHXRI010000006.1"/>
</dbReference>